<dbReference type="GO" id="GO:0009307">
    <property type="term" value="P:DNA restriction-modification system"/>
    <property type="evidence" value="ECO:0007669"/>
    <property type="project" value="UniProtKB-KW"/>
</dbReference>
<dbReference type="STRING" id="456.Ljor_2005"/>
<keyword evidence="7" id="KW-1185">Reference proteome</keyword>
<keyword evidence="4" id="KW-0175">Coiled coil</keyword>
<gene>
    <name evidence="6" type="primary">hsdS</name>
    <name evidence="6" type="ORF">Ljor_2005</name>
</gene>
<evidence type="ECO:0000256" key="4">
    <source>
        <dbReference type="SAM" id="Coils"/>
    </source>
</evidence>
<dbReference type="OrthoDB" id="398435at2"/>
<dbReference type="AlphaFoldDB" id="A0A0W0VC57"/>
<keyword evidence="2" id="KW-0680">Restriction system</keyword>
<proteinExistence type="inferred from homology"/>
<evidence type="ECO:0000256" key="1">
    <source>
        <dbReference type="ARBA" id="ARBA00010923"/>
    </source>
</evidence>
<evidence type="ECO:0000259" key="5">
    <source>
        <dbReference type="Pfam" id="PF01420"/>
    </source>
</evidence>
<sequence length="409" mass="45980">MVPETWRLSTIGEISNVASGGTPSRMNENYWGGDIPWVTTAEVQFGTIFNTSEKITEAGLANSSAKLFPVNTILMAMYGQGKTRGQVAKLGIEATTNQACAAIMLNNEYDVDYYFQFLISRYEHIRDMSNSGGQENLSAGIVKSIQVPVPPLPEQKEIAQILSTWDKAITATEKLLANSEQQKKALMQQLLTGKKRFLGFNDDWDEYSLQQLGTTYNGLSGKSKDDFKQGKPYIPYVNIFNNSKIEVTKLELVNIESGERQNQVKYGDIFFTTSSETPHEVGMSSVLLDTLNETYLNSFCFGFRLYDFKHLLPSFAQFFLRSAKIRKDISALAQGATRYNLSPTRLMKIKFKLPSVNEQQKITSALSVADSEIEALRKKLDFVKQEKRALMQQLLTGKKRVKVTEINNA</sequence>
<feature type="coiled-coil region" evidence="4">
    <location>
        <begin position="366"/>
        <end position="393"/>
    </location>
</feature>
<reference evidence="6 7" key="1">
    <citation type="submission" date="2015-11" db="EMBL/GenBank/DDBJ databases">
        <title>Genomic analysis of 38 Legionella species identifies large and diverse effector repertoires.</title>
        <authorList>
            <person name="Burstein D."/>
            <person name="Amaro F."/>
            <person name="Zusman T."/>
            <person name="Lifshitz Z."/>
            <person name="Cohen O."/>
            <person name="Gilbert J.A."/>
            <person name="Pupko T."/>
            <person name="Shuman H.A."/>
            <person name="Segal G."/>
        </authorList>
    </citation>
    <scope>NUCLEOTIDE SEQUENCE [LARGE SCALE GENOMIC DNA]</scope>
    <source>
        <strain evidence="6 7">BL-540</strain>
    </source>
</reference>
<dbReference type="SUPFAM" id="SSF116734">
    <property type="entry name" value="DNA methylase specificity domain"/>
    <property type="match status" value="2"/>
</dbReference>
<feature type="domain" description="Type I restriction modification DNA specificity" evidence="5">
    <location>
        <begin position="201"/>
        <end position="379"/>
    </location>
</feature>
<comment type="caution">
    <text evidence="6">The sequence shown here is derived from an EMBL/GenBank/DDBJ whole genome shotgun (WGS) entry which is preliminary data.</text>
</comment>
<accession>A0A0W0VC57</accession>
<dbReference type="RefSeq" id="WP_058471429.1">
    <property type="nucleotide sequence ID" value="NZ_CAAAIC010000001.1"/>
</dbReference>
<dbReference type="Pfam" id="PF01420">
    <property type="entry name" value="Methylase_S"/>
    <property type="match status" value="2"/>
</dbReference>
<dbReference type="Gene3D" id="1.10.287.1120">
    <property type="entry name" value="Bipartite methylase S protein"/>
    <property type="match status" value="1"/>
</dbReference>
<protein>
    <submittedName>
        <fullName evidence="6">Type-1 restriction enzyme EcoKI specificity protein</fullName>
    </submittedName>
</protein>
<evidence type="ECO:0000256" key="3">
    <source>
        <dbReference type="ARBA" id="ARBA00023125"/>
    </source>
</evidence>
<keyword evidence="3" id="KW-0238">DNA-binding</keyword>
<dbReference type="CDD" id="cd17287">
    <property type="entry name" value="RMtype1_S_EcoN10ORF171P_TRD2-CR2_like"/>
    <property type="match status" value="1"/>
</dbReference>
<organism evidence="6 7">
    <name type="scientific">Legionella jordanis</name>
    <dbReference type="NCBI Taxonomy" id="456"/>
    <lineage>
        <taxon>Bacteria</taxon>
        <taxon>Pseudomonadati</taxon>
        <taxon>Pseudomonadota</taxon>
        <taxon>Gammaproteobacteria</taxon>
        <taxon>Legionellales</taxon>
        <taxon>Legionellaceae</taxon>
        <taxon>Legionella</taxon>
    </lineage>
</organism>
<dbReference type="GO" id="GO:0003677">
    <property type="term" value="F:DNA binding"/>
    <property type="evidence" value="ECO:0007669"/>
    <property type="project" value="UniProtKB-KW"/>
</dbReference>
<dbReference type="PANTHER" id="PTHR30408:SF12">
    <property type="entry name" value="TYPE I RESTRICTION ENZYME MJAVIII SPECIFICITY SUBUNIT"/>
    <property type="match status" value="1"/>
</dbReference>
<dbReference type="InterPro" id="IPR052021">
    <property type="entry name" value="Type-I_RS_S_subunit"/>
</dbReference>
<comment type="similarity">
    <text evidence="1">Belongs to the type-I restriction system S methylase family.</text>
</comment>
<dbReference type="EMBL" id="LNYJ01000011">
    <property type="protein sequence ID" value="KTD17699.1"/>
    <property type="molecule type" value="Genomic_DNA"/>
</dbReference>
<evidence type="ECO:0000256" key="2">
    <source>
        <dbReference type="ARBA" id="ARBA00022747"/>
    </source>
</evidence>
<dbReference type="InterPro" id="IPR000055">
    <property type="entry name" value="Restrct_endonuc_typeI_TRD"/>
</dbReference>
<evidence type="ECO:0000313" key="6">
    <source>
        <dbReference type="EMBL" id="KTD17699.1"/>
    </source>
</evidence>
<feature type="domain" description="Type I restriction modification DNA specificity" evidence="5">
    <location>
        <begin position="3"/>
        <end position="175"/>
    </location>
</feature>
<dbReference type="Proteomes" id="UP000055035">
    <property type="component" value="Unassembled WGS sequence"/>
</dbReference>
<dbReference type="PATRIC" id="fig|456.5.peg.2141"/>
<name>A0A0W0VC57_9GAMM</name>
<dbReference type="Gene3D" id="3.90.220.20">
    <property type="entry name" value="DNA methylase specificity domains"/>
    <property type="match status" value="2"/>
</dbReference>
<evidence type="ECO:0000313" key="7">
    <source>
        <dbReference type="Proteomes" id="UP000055035"/>
    </source>
</evidence>
<dbReference type="PANTHER" id="PTHR30408">
    <property type="entry name" value="TYPE-1 RESTRICTION ENZYME ECOKI SPECIFICITY PROTEIN"/>
    <property type="match status" value="1"/>
</dbReference>
<dbReference type="InterPro" id="IPR044946">
    <property type="entry name" value="Restrct_endonuc_typeI_TRD_sf"/>
</dbReference>